<reference evidence="2 3" key="1">
    <citation type="submission" date="2019-01" db="EMBL/GenBank/DDBJ databases">
        <title>Genome sequence of the Antarctic species Gelidibacter gilvus ACAM 158(T).</title>
        <authorList>
            <person name="Bowman J.P."/>
        </authorList>
    </citation>
    <scope>NUCLEOTIDE SEQUENCE [LARGE SCALE GENOMIC DNA]</scope>
    <source>
        <strain evidence="2 3">IC158</strain>
    </source>
</reference>
<keyword evidence="3" id="KW-1185">Reference proteome</keyword>
<dbReference type="RefSeq" id="WP_129017897.1">
    <property type="nucleotide sequence ID" value="NZ_SDDZ01000007.1"/>
</dbReference>
<proteinExistence type="predicted"/>
<dbReference type="OrthoDB" id="666398at2"/>
<evidence type="ECO:0000256" key="1">
    <source>
        <dbReference type="SAM" id="SignalP"/>
    </source>
</evidence>
<name>A0A4V1LMS3_9FLAO</name>
<dbReference type="Proteomes" id="UP000289792">
    <property type="component" value="Unassembled WGS sequence"/>
</dbReference>
<protein>
    <submittedName>
        <fullName evidence="2">Uncharacterized protein</fullName>
    </submittedName>
</protein>
<evidence type="ECO:0000313" key="3">
    <source>
        <dbReference type="Proteomes" id="UP000289792"/>
    </source>
</evidence>
<dbReference type="PROSITE" id="PS51257">
    <property type="entry name" value="PROKAR_LIPOPROTEIN"/>
    <property type="match status" value="1"/>
</dbReference>
<organism evidence="2 3">
    <name type="scientific">Gelidibacter gilvus</name>
    <dbReference type="NCBI Taxonomy" id="59602"/>
    <lineage>
        <taxon>Bacteria</taxon>
        <taxon>Pseudomonadati</taxon>
        <taxon>Bacteroidota</taxon>
        <taxon>Flavobacteriia</taxon>
        <taxon>Flavobacteriales</taxon>
        <taxon>Flavobacteriaceae</taxon>
        <taxon>Gelidibacter</taxon>
    </lineage>
</organism>
<sequence length="176" mass="19819">MRSKIYLIAFLMIGGFVISCSSDDDLNYQNDFEKSREAWLNFKEQSGNSYKYTVIGSSWVGFSWETTITVADGKVIQRHFKYVAPGDLGDIPEEDVEWIEDGQEVGGHKNQAAEPLTLDDIYAKAESEWLIKRNNANTYFETGNNGMISSCGYVINGCMDDCFIGIHINNIDKLSL</sequence>
<evidence type="ECO:0000313" key="2">
    <source>
        <dbReference type="EMBL" id="RXJ49496.1"/>
    </source>
</evidence>
<gene>
    <name evidence="2" type="ORF">ESZ48_12870</name>
</gene>
<feature type="chain" id="PRO_5020680494" evidence="1">
    <location>
        <begin position="23"/>
        <end position="176"/>
    </location>
</feature>
<comment type="caution">
    <text evidence="2">The sequence shown here is derived from an EMBL/GenBank/DDBJ whole genome shotgun (WGS) entry which is preliminary data.</text>
</comment>
<dbReference type="AlphaFoldDB" id="A0A4V1LMS3"/>
<accession>A0A4V1LMS3</accession>
<dbReference type="EMBL" id="SDDZ01000007">
    <property type="protein sequence ID" value="RXJ49496.1"/>
    <property type="molecule type" value="Genomic_DNA"/>
</dbReference>
<feature type="signal peptide" evidence="1">
    <location>
        <begin position="1"/>
        <end position="22"/>
    </location>
</feature>
<keyword evidence="1" id="KW-0732">Signal</keyword>